<protein>
    <recommendedName>
        <fullName evidence="3">DUF4845 domain-containing protein</fullName>
    </recommendedName>
</protein>
<keyword evidence="1" id="KW-1133">Transmembrane helix</keyword>
<feature type="non-terminal residue" evidence="2">
    <location>
        <position position="82"/>
    </location>
</feature>
<accession>A0A3B1ABT2</accession>
<proteinExistence type="predicted"/>
<organism evidence="2">
    <name type="scientific">hydrothermal vent metagenome</name>
    <dbReference type="NCBI Taxonomy" id="652676"/>
    <lineage>
        <taxon>unclassified sequences</taxon>
        <taxon>metagenomes</taxon>
        <taxon>ecological metagenomes</taxon>
    </lineage>
</organism>
<evidence type="ECO:0000256" key="1">
    <source>
        <dbReference type="SAM" id="Phobius"/>
    </source>
</evidence>
<dbReference type="Pfam" id="PF16137">
    <property type="entry name" value="DUF4845"/>
    <property type="match status" value="1"/>
</dbReference>
<reference evidence="2" key="1">
    <citation type="submission" date="2018-06" db="EMBL/GenBank/DDBJ databases">
        <authorList>
            <person name="Zhirakovskaya E."/>
        </authorList>
    </citation>
    <scope>NUCLEOTIDE SEQUENCE</scope>
</reference>
<gene>
    <name evidence="2" type="ORF">MNBD_GAMMA18-2508</name>
</gene>
<dbReference type="EMBL" id="UOFP01000315">
    <property type="protein sequence ID" value="VAW90226.1"/>
    <property type="molecule type" value="Genomic_DNA"/>
</dbReference>
<name>A0A3B1ABT2_9ZZZZ</name>
<keyword evidence="1" id="KW-0812">Transmembrane</keyword>
<feature type="transmembrane region" description="Helical" evidence="1">
    <location>
        <begin position="12"/>
        <end position="37"/>
    </location>
</feature>
<evidence type="ECO:0008006" key="3">
    <source>
        <dbReference type="Google" id="ProtNLM"/>
    </source>
</evidence>
<keyword evidence="1" id="KW-0472">Membrane</keyword>
<sequence>MHNIKKQRGMSMIALFLILAVIGIFSLVVIKIFPIYMENGQIVSAMSRLVEKTKQEEMSTKDIRQGLRSRFSIENIKVIDAS</sequence>
<evidence type="ECO:0000313" key="2">
    <source>
        <dbReference type="EMBL" id="VAW90226.1"/>
    </source>
</evidence>
<dbReference type="AlphaFoldDB" id="A0A3B1ABT2"/>
<dbReference type="InterPro" id="IPR032314">
    <property type="entry name" value="DUF4845"/>
</dbReference>